<accession>A0A941BJ27</accession>
<evidence type="ECO:0008006" key="3">
    <source>
        <dbReference type="Google" id="ProtNLM"/>
    </source>
</evidence>
<dbReference type="RefSeq" id="WP_210800945.1">
    <property type="nucleotide sequence ID" value="NZ_JAGQDE010000003.1"/>
</dbReference>
<evidence type="ECO:0000313" key="1">
    <source>
        <dbReference type="EMBL" id="MBQ0958438.1"/>
    </source>
</evidence>
<dbReference type="InterPro" id="IPR029063">
    <property type="entry name" value="SAM-dependent_MTases_sf"/>
</dbReference>
<keyword evidence="2" id="KW-1185">Reference proteome</keyword>
<sequence length="255" mass="28912">MIDRQLQSLFQAASKHSQYQVLPPAVLDLLPQDAVQVKSRYERERLDYIASRLDLSGCRVADIGGNTGYFSFELLERGATAVSHIEGNTAHHRFVAHAAERLGLADCLHSENRYIDFERPDLAPHDVVCLLNVLHHVGDDYGDPATRAETVQQTMRDALLRLAPLAHHLVLQIGFNWQGDPKRPIFAHGSKAEVIELVRQLDADWAVQAIGIAERHEGRVVYRDLDAHNIARDDSLGEFLNRPLFILRSRRWLQH</sequence>
<organism evidence="1 2">
    <name type="scientific">Ideonella aquatica</name>
    <dbReference type="NCBI Taxonomy" id="2824119"/>
    <lineage>
        <taxon>Bacteria</taxon>
        <taxon>Pseudomonadati</taxon>
        <taxon>Pseudomonadota</taxon>
        <taxon>Betaproteobacteria</taxon>
        <taxon>Burkholderiales</taxon>
        <taxon>Sphaerotilaceae</taxon>
        <taxon>Ideonella</taxon>
    </lineage>
</organism>
<dbReference type="EMBL" id="JAGQDE010000003">
    <property type="protein sequence ID" value="MBQ0958438.1"/>
    <property type="molecule type" value="Genomic_DNA"/>
</dbReference>
<comment type="caution">
    <text evidence="1">The sequence shown here is derived from an EMBL/GenBank/DDBJ whole genome shotgun (WGS) entry which is preliminary data.</text>
</comment>
<name>A0A941BJ27_9BURK</name>
<reference evidence="1" key="1">
    <citation type="submission" date="2021-04" db="EMBL/GenBank/DDBJ databases">
        <title>The genome sequence of Ideonella sp. 4Y11.</title>
        <authorList>
            <person name="Liu Y."/>
        </authorList>
    </citation>
    <scope>NUCLEOTIDE SEQUENCE</scope>
    <source>
        <strain evidence="1">4Y11</strain>
    </source>
</reference>
<evidence type="ECO:0000313" key="2">
    <source>
        <dbReference type="Proteomes" id="UP000678374"/>
    </source>
</evidence>
<dbReference type="Gene3D" id="3.40.50.150">
    <property type="entry name" value="Vaccinia Virus protein VP39"/>
    <property type="match status" value="1"/>
</dbReference>
<protein>
    <recommendedName>
        <fullName evidence="3">Methyltransferase domain-containing protein</fullName>
    </recommendedName>
</protein>
<dbReference type="SUPFAM" id="SSF53335">
    <property type="entry name" value="S-adenosyl-L-methionine-dependent methyltransferases"/>
    <property type="match status" value="1"/>
</dbReference>
<dbReference type="Proteomes" id="UP000678374">
    <property type="component" value="Unassembled WGS sequence"/>
</dbReference>
<gene>
    <name evidence="1" type="ORF">KAK06_05655</name>
</gene>
<dbReference type="AlphaFoldDB" id="A0A941BJ27"/>
<proteinExistence type="predicted"/>